<dbReference type="EMBL" id="FOKA01000002">
    <property type="protein sequence ID" value="SFA84306.1"/>
    <property type="molecule type" value="Genomic_DNA"/>
</dbReference>
<dbReference type="AlphaFoldDB" id="A0A1I0W8R2"/>
<protein>
    <submittedName>
        <fullName evidence="1">Uncharacterized protein</fullName>
    </submittedName>
</protein>
<dbReference type="STRING" id="988821.SAMN05421867_102232"/>
<proteinExistence type="predicted"/>
<sequence length="226" mass="24081">MHRPWPGACPSATGASLARVDASEGRRRFAGHIAGMGSTSGVRVVVGRWLRTPLGSFADAMVEDAAGRRTLVVPRDDVREVIAGVYGFDEVVRTPVRVRTDPVRRTWTLDAGPLQLALTVGERTALGTLLRLVPPAVAASTAFATAVDPVARRVLPGVRTRGVSGGRTEWYGALDQHALVALDGSWEGVPLGRLADVDPPVRFGFSSTPRRPSVTRVVTTIGPPHR</sequence>
<organism evidence="1 2">
    <name type="scientific">Cellulomonas marina</name>
    <dbReference type="NCBI Taxonomy" id="988821"/>
    <lineage>
        <taxon>Bacteria</taxon>
        <taxon>Bacillati</taxon>
        <taxon>Actinomycetota</taxon>
        <taxon>Actinomycetes</taxon>
        <taxon>Micrococcales</taxon>
        <taxon>Cellulomonadaceae</taxon>
        <taxon>Cellulomonas</taxon>
    </lineage>
</organism>
<name>A0A1I0W8R2_9CELL</name>
<gene>
    <name evidence="1" type="ORF">SAMN05421867_102232</name>
</gene>
<reference evidence="1 2" key="1">
    <citation type="submission" date="2016-10" db="EMBL/GenBank/DDBJ databases">
        <authorList>
            <person name="de Groot N.N."/>
        </authorList>
    </citation>
    <scope>NUCLEOTIDE SEQUENCE [LARGE SCALE GENOMIC DNA]</scope>
    <source>
        <strain evidence="1 2">CGMCC 4.6945</strain>
    </source>
</reference>
<accession>A0A1I0W8R2</accession>
<evidence type="ECO:0000313" key="1">
    <source>
        <dbReference type="EMBL" id="SFA84306.1"/>
    </source>
</evidence>
<evidence type="ECO:0000313" key="2">
    <source>
        <dbReference type="Proteomes" id="UP000199012"/>
    </source>
</evidence>
<keyword evidence="2" id="KW-1185">Reference proteome</keyword>
<dbReference type="Proteomes" id="UP000199012">
    <property type="component" value="Unassembled WGS sequence"/>
</dbReference>